<dbReference type="Proteomes" id="UP000009170">
    <property type="component" value="Unassembled WGS sequence"/>
</dbReference>
<evidence type="ECO:0000313" key="3">
    <source>
        <dbReference type="EMBL" id="OUS45009.1"/>
    </source>
</evidence>
<reference evidence="2" key="2">
    <citation type="journal article" date="2014" name="BMC Genomics">
        <title>An improved genome of the model marine alga Ostreococcus tauri unfolds by assessing Illumina de novo assemblies.</title>
        <authorList>
            <person name="Blanc-Mathieu R."/>
            <person name="Verhelst B."/>
            <person name="Derelle E."/>
            <person name="Rombauts S."/>
            <person name="Bouget F.Y."/>
            <person name="Carre I."/>
            <person name="Chateau A."/>
            <person name="Eyre-Walker A."/>
            <person name="Grimsley N."/>
            <person name="Moreau H."/>
            <person name="Piegu B."/>
            <person name="Rivals E."/>
            <person name="Schackwitz W."/>
            <person name="Van de Peer Y."/>
            <person name="Piganeau G."/>
        </authorList>
    </citation>
    <scope>NUCLEOTIDE SEQUENCE</scope>
    <source>
        <strain evidence="2">RCC4221</strain>
    </source>
</reference>
<feature type="compositionally biased region" description="Basic and acidic residues" evidence="1">
    <location>
        <begin position="47"/>
        <end position="58"/>
    </location>
</feature>
<evidence type="ECO:0000313" key="2">
    <source>
        <dbReference type="EMBL" id="CAL57678.1"/>
    </source>
</evidence>
<evidence type="ECO:0000313" key="4">
    <source>
        <dbReference type="Proteomes" id="UP000009170"/>
    </source>
</evidence>
<gene>
    <name evidence="3" type="ORF">BE221DRAFT_208275</name>
    <name evidence="2" type="ORF">OT_ostta15g02480</name>
</gene>
<feature type="region of interest" description="Disordered" evidence="1">
    <location>
        <begin position="124"/>
        <end position="149"/>
    </location>
</feature>
<organism evidence="2 4">
    <name type="scientific">Ostreococcus tauri</name>
    <name type="common">Marine green alga</name>
    <dbReference type="NCBI Taxonomy" id="70448"/>
    <lineage>
        <taxon>Eukaryota</taxon>
        <taxon>Viridiplantae</taxon>
        <taxon>Chlorophyta</taxon>
        <taxon>Mamiellophyceae</taxon>
        <taxon>Mamiellales</taxon>
        <taxon>Bathycoccaceae</taxon>
        <taxon>Ostreococcus</taxon>
    </lineage>
</organism>
<dbReference type="Proteomes" id="UP000195557">
    <property type="component" value="Unassembled WGS sequence"/>
</dbReference>
<dbReference type="EMBL" id="KZ155793">
    <property type="protein sequence ID" value="OUS45009.1"/>
    <property type="molecule type" value="Genomic_DNA"/>
</dbReference>
<accession>A0A1Y5I629</accession>
<proteinExistence type="predicted"/>
<dbReference type="AlphaFoldDB" id="Q00UU9"/>
<dbReference type="GeneID" id="9830781"/>
<dbReference type="RefSeq" id="XP_003083402.1">
    <property type="nucleotide sequence ID" value="XM_003083354.1"/>
</dbReference>
<accession>A0A454Y6D2</accession>
<protein>
    <submittedName>
        <fullName evidence="2">Unnamed product</fullName>
    </submittedName>
</protein>
<reference evidence="2 4" key="1">
    <citation type="journal article" date="2006" name="Proc. Natl. Acad. Sci. U.S.A.">
        <title>Genome analysis of the smallest free-living eukaryote Ostreococcus tauri unveils many unique features.</title>
        <authorList>
            <person name="Derelle E."/>
            <person name="Ferraz C."/>
            <person name="Rombauts S."/>
            <person name="Rouze P."/>
            <person name="Worden A.Z."/>
            <person name="Robbens S."/>
            <person name="Partensky F."/>
            <person name="Degroeve S."/>
            <person name="Echeynie S."/>
            <person name="Cooke R."/>
            <person name="Saeys Y."/>
            <person name="Wuyts J."/>
            <person name="Jabbari K."/>
            <person name="Bowler C."/>
            <person name="Panaud O."/>
            <person name="Piegu B."/>
            <person name="Ball S.G."/>
            <person name="Ral J.-P."/>
            <person name="Bouget F.-Y."/>
            <person name="Piganeau G."/>
            <person name="De Baets B."/>
            <person name="Picard A."/>
            <person name="Delseny M."/>
            <person name="Demaille J."/>
            <person name="Van de Peer Y."/>
            <person name="Moreau H."/>
        </authorList>
    </citation>
    <scope>NUCLEOTIDE SEQUENCE [LARGE SCALE GENOMIC DNA]</scope>
    <source>
        <strain evidence="2 4">OTTH0595</strain>
    </source>
</reference>
<keyword evidence="4" id="KW-1185">Reference proteome</keyword>
<evidence type="ECO:0000256" key="1">
    <source>
        <dbReference type="SAM" id="MobiDB-lite"/>
    </source>
</evidence>
<name>Q00UU9_OSTTA</name>
<accession>Q00UU9</accession>
<dbReference type="InParanoid" id="Q00UU9"/>
<reference evidence="3" key="3">
    <citation type="submission" date="2017-04" db="EMBL/GenBank/DDBJ databases">
        <title>Population genomics of picophytoplankton unveils novel chromosome hypervariability.</title>
        <authorList>
            <consortium name="DOE Joint Genome Institute"/>
            <person name="Blanc-Mathieu R."/>
            <person name="Krasovec M."/>
            <person name="Hebrard M."/>
            <person name="Yau S."/>
            <person name="Desgranges E."/>
            <person name="Martin J."/>
            <person name="Schackwitz W."/>
            <person name="Kuo A."/>
            <person name="Salin G."/>
            <person name="Donnadieu C."/>
            <person name="Desdevises Y."/>
            <person name="Sanchez-Ferandin S."/>
            <person name="Moreau H."/>
            <person name="Rivals E."/>
            <person name="Grigoriev I.V."/>
            <person name="Grimsley N."/>
            <person name="Eyre-Walker A."/>
            <person name="Piganeau G."/>
        </authorList>
    </citation>
    <scope>NUCLEOTIDE SEQUENCE [LARGE SCALE GENOMIC DNA]</scope>
    <source>
        <strain evidence="3">RCC 1115</strain>
    </source>
</reference>
<sequence length="149" mass="15975">MPEDDASAPPNPHVVLNDQQLLGTRVANAICDAASALSPCGGCQEVRERRSENDRDVELTSALGSPTRRSLGEDERGDWTKAYESFRATEVVRDRERDEAAVRTQFDECNARLREDLDAIEGSPRAAGARAFGTPAISASAEGGGSDRG</sequence>
<feature type="region of interest" description="Disordered" evidence="1">
    <location>
        <begin position="47"/>
        <end position="76"/>
    </location>
</feature>
<dbReference type="KEGG" id="ota:OT_ostta15g02480"/>
<dbReference type="EMBL" id="CAID01000015">
    <property type="protein sequence ID" value="CAL57678.1"/>
    <property type="molecule type" value="Genomic_DNA"/>
</dbReference>